<proteinExistence type="inferred from homology"/>
<feature type="domain" description="Nudix hydrolase" evidence="13">
    <location>
        <begin position="104"/>
        <end position="255"/>
    </location>
</feature>
<dbReference type="Gene3D" id="3.90.79.10">
    <property type="entry name" value="Nucleoside Triphosphate Pyrophosphohydrolase"/>
    <property type="match status" value="1"/>
</dbReference>
<evidence type="ECO:0000256" key="10">
    <source>
        <dbReference type="ARBA" id="ARBA00093415"/>
    </source>
</evidence>
<protein>
    <recommendedName>
        <fullName evidence="11">m7GpppN-mRNA hydrolase NUDT17</fullName>
        <ecNumber evidence="8">3.6.1.62</ecNumber>
    </recommendedName>
    <alternativeName>
        <fullName evidence="12">Nucleoside diphosphate-linked moiety X motif 17</fullName>
    </alternativeName>
</protein>
<evidence type="ECO:0000256" key="12">
    <source>
        <dbReference type="ARBA" id="ARBA00093663"/>
    </source>
</evidence>
<comment type="cofactor">
    <cofactor evidence="1">
        <name>Mn(2+)</name>
        <dbReference type="ChEBI" id="CHEBI:29035"/>
    </cofactor>
</comment>
<dbReference type="GO" id="GO:0005829">
    <property type="term" value="C:cytosol"/>
    <property type="evidence" value="ECO:0007669"/>
    <property type="project" value="TreeGrafter"/>
</dbReference>
<accession>A0A913X1G7</accession>
<evidence type="ECO:0000256" key="7">
    <source>
        <dbReference type="ARBA" id="ARBA00023211"/>
    </source>
</evidence>
<name>A0A913X1G7_EXADI</name>
<keyword evidence="5" id="KW-0378">Hydrolase</keyword>
<dbReference type="OrthoDB" id="447842at2759"/>
<keyword evidence="15" id="KW-1185">Reference proteome</keyword>
<evidence type="ECO:0000256" key="8">
    <source>
        <dbReference type="ARBA" id="ARBA00026102"/>
    </source>
</evidence>
<comment type="catalytic activity">
    <reaction evidence="9">
        <text>a 5'-end (N(7)-methyl 5'-triphosphoguanosine)-ribonucleoside in mRNA + H2O = N(7)-methyl-GDP + a 5'-end phospho-ribonucleoside in mRNA + 2 H(+)</text>
        <dbReference type="Rhea" id="RHEA:67484"/>
        <dbReference type="Rhea" id="RHEA-COMP:15692"/>
        <dbReference type="Rhea" id="RHEA-COMP:17167"/>
        <dbReference type="ChEBI" id="CHEBI:15377"/>
        <dbReference type="ChEBI" id="CHEBI:15378"/>
        <dbReference type="ChEBI" id="CHEBI:63714"/>
        <dbReference type="ChEBI" id="CHEBI:138282"/>
        <dbReference type="ChEBI" id="CHEBI:156461"/>
        <dbReference type="EC" id="3.6.1.62"/>
    </reaction>
</comment>
<evidence type="ECO:0000256" key="1">
    <source>
        <dbReference type="ARBA" id="ARBA00001936"/>
    </source>
</evidence>
<sequence>MLRAFLVHLVRNISRSGRGKMSNSPKVYLCNDENGEGSQPASFEQCCLTHLRCKGNRMDVGYKYQNGKLEVYPSAQGVRLEHPTGCPCRFLTATDIASLSSARTQGVGVGVSVILQSSDNRVLLTRRAKHMRTFPSVWVPPGGHIEQGETLLKGCLRELKEETGLNFTEDDINFTTLGLWESVYPPLISMGLPKRHHIVVYLLALANEDSRTLQQRLKFHPDEVDAITWLDEYMATDVASSDDYGQSRKVPQRYFEAQVQRDNGLEIVKLPLSILMAVLPPAPGVDCERLSSGTKFALRQWLKALYTPPEGGMERGDSLETVFLTITKKGHQPEKSPFWSE</sequence>
<comment type="similarity">
    <text evidence="3">Belongs to the Nudix hydrolase family.</text>
</comment>
<organism evidence="14 15">
    <name type="scientific">Exaiptasia diaphana</name>
    <name type="common">Tropical sea anemone</name>
    <name type="synonym">Aiptasia pulchella</name>
    <dbReference type="NCBI Taxonomy" id="2652724"/>
    <lineage>
        <taxon>Eukaryota</taxon>
        <taxon>Metazoa</taxon>
        <taxon>Cnidaria</taxon>
        <taxon>Anthozoa</taxon>
        <taxon>Hexacorallia</taxon>
        <taxon>Actiniaria</taxon>
        <taxon>Aiptasiidae</taxon>
        <taxon>Exaiptasia</taxon>
    </lineage>
</organism>
<dbReference type="SUPFAM" id="SSF55811">
    <property type="entry name" value="Nudix"/>
    <property type="match status" value="1"/>
</dbReference>
<dbReference type="InterPro" id="IPR050241">
    <property type="entry name" value="NAD-cap_RNA_hydrolase_NudC"/>
</dbReference>
<reference evidence="14" key="1">
    <citation type="submission" date="2022-11" db="UniProtKB">
        <authorList>
            <consortium name="EnsemblMetazoa"/>
        </authorList>
    </citation>
    <scope>IDENTIFICATION</scope>
</reference>
<dbReference type="GO" id="GO:0035529">
    <property type="term" value="F:NADH pyrophosphatase activity"/>
    <property type="evidence" value="ECO:0007669"/>
    <property type="project" value="TreeGrafter"/>
</dbReference>
<dbReference type="InterPro" id="IPR020084">
    <property type="entry name" value="NUDIX_hydrolase_CS"/>
</dbReference>
<dbReference type="GeneID" id="110236245"/>
<evidence type="ECO:0000256" key="5">
    <source>
        <dbReference type="ARBA" id="ARBA00022801"/>
    </source>
</evidence>
<evidence type="ECO:0000259" key="13">
    <source>
        <dbReference type="PROSITE" id="PS51462"/>
    </source>
</evidence>
<keyword evidence="7" id="KW-0464">Manganese</keyword>
<evidence type="ECO:0000313" key="15">
    <source>
        <dbReference type="Proteomes" id="UP000887567"/>
    </source>
</evidence>
<dbReference type="EnsemblMetazoa" id="XM_021041739.2">
    <property type="protein sequence ID" value="XP_020897398.1"/>
    <property type="gene ID" value="LOC110236245"/>
</dbReference>
<dbReference type="OMA" id="CKENHRR"/>
<evidence type="ECO:0000256" key="11">
    <source>
        <dbReference type="ARBA" id="ARBA00093621"/>
    </source>
</evidence>
<dbReference type="AlphaFoldDB" id="A0A913X1G7"/>
<evidence type="ECO:0000256" key="9">
    <source>
        <dbReference type="ARBA" id="ARBA00093205"/>
    </source>
</evidence>
<dbReference type="CDD" id="cd04694">
    <property type="entry name" value="NUDIX_Nudt17"/>
    <property type="match status" value="1"/>
</dbReference>
<dbReference type="EC" id="3.6.1.62" evidence="8"/>
<dbReference type="PROSITE" id="PS51462">
    <property type="entry name" value="NUDIX"/>
    <property type="match status" value="1"/>
</dbReference>
<dbReference type="PROSITE" id="PS00893">
    <property type="entry name" value="NUDIX_BOX"/>
    <property type="match status" value="1"/>
</dbReference>
<dbReference type="GO" id="GO:0140933">
    <property type="term" value="F:5'-(N(7)-methylguanosine 5'-triphospho)-[mRNA] hydrolase activity"/>
    <property type="evidence" value="ECO:0007669"/>
    <property type="project" value="UniProtKB-EC"/>
</dbReference>
<evidence type="ECO:0000256" key="2">
    <source>
        <dbReference type="ARBA" id="ARBA00001946"/>
    </source>
</evidence>
<dbReference type="PANTHER" id="PTHR42904">
    <property type="entry name" value="NUDIX HYDROLASE, NUDC SUBFAMILY"/>
    <property type="match status" value="1"/>
</dbReference>
<dbReference type="InterPro" id="IPR000086">
    <property type="entry name" value="NUDIX_hydrolase_dom"/>
</dbReference>
<evidence type="ECO:0000313" key="14">
    <source>
        <dbReference type="EnsemblMetazoa" id="XP_020897398.1"/>
    </source>
</evidence>
<dbReference type="InterPro" id="IPR015797">
    <property type="entry name" value="NUDIX_hydrolase-like_dom_sf"/>
</dbReference>
<dbReference type="PANTHER" id="PTHR42904:SF1">
    <property type="entry name" value="NUCLEOSIDE DIPHOSPHATE-LINKED MOIETY X MOTIF 17"/>
    <property type="match status" value="1"/>
</dbReference>
<dbReference type="InterPro" id="IPR033716">
    <property type="entry name" value="Nudt17_dom"/>
</dbReference>
<dbReference type="RefSeq" id="XP_020897398.1">
    <property type="nucleotide sequence ID" value="XM_021041739.2"/>
</dbReference>
<keyword evidence="4" id="KW-0479">Metal-binding</keyword>
<keyword evidence="6" id="KW-0460">Magnesium</keyword>
<evidence type="ECO:0000256" key="3">
    <source>
        <dbReference type="ARBA" id="ARBA00005582"/>
    </source>
</evidence>
<dbReference type="FunFam" id="3.90.79.10:FF:000033">
    <property type="entry name" value="nucleoside diphosphate-linked moiety X motif 17 isoform X1"/>
    <property type="match status" value="1"/>
</dbReference>
<comment type="cofactor">
    <cofactor evidence="2">
        <name>Mg(2+)</name>
        <dbReference type="ChEBI" id="CHEBI:18420"/>
    </cofactor>
</comment>
<dbReference type="KEGG" id="epa:110236245"/>
<dbReference type="GO" id="GO:0046872">
    <property type="term" value="F:metal ion binding"/>
    <property type="evidence" value="ECO:0007669"/>
    <property type="project" value="UniProtKB-KW"/>
</dbReference>
<dbReference type="GO" id="GO:0019677">
    <property type="term" value="P:NAD+ catabolic process"/>
    <property type="evidence" value="ECO:0007669"/>
    <property type="project" value="TreeGrafter"/>
</dbReference>
<evidence type="ECO:0000256" key="4">
    <source>
        <dbReference type="ARBA" id="ARBA00022723"/>
    </source>
</evidence>
<comment type="function">
    <text evidence="10">Acts as a decapping enzyme capable of hydrolyzing monomethylated capped RNAs (in vitro). Hydrolyzes monomethylated capped RNA after alpha and beta phosphates to form N(7)-methyl-GDP. Shows low activity towards unmethylated capped RNA.</text>
</comment>
<dbReference type="Proteomes" id="UP000887567">
    <property type="component" value="Unplaced"/>
</dbReference>
<evidence type="ECO:0000256" key="6">
    <source>
        <dbReference type="ARBA" id="ARBA00022842"/>
    </source>
</evidence>
<dbReference type="GO" id="GO:0005777">
    <property type="term" value="C:peroxisome"/>
    <property type="evidence" value="ECO:0007669"/>
    <property type="project" value="TreeGrafter"/>
</dbReference>
<dbReference type="GO" id="GO:0006742">
    <property type="term" value="P:NADP+ catabolic process"/>
    <property type="evidence" value="ECO:0007669"/>
    <property type="project" value="TreeGrafter"/>
</dbReference>
<dbReference type="Pfam" id="PF00293">
    <property type="entry name" value="NUDIX"/>
    <property type="match status" value="1"/>
</dbReference>